<dbReference type="AlphaFoldDB" id="A0AAD1U231"/>
<proteinExistence type="predicted"/>
<feature type="transmembrane region" description="Helical" evidence="1">
    <location>
        <begin position="72"/>
        <end position="95"/>
    </location>
</feature>
<dbReference type="Proteomes" id="UP001295684">
    <property type="component" value="Unassembled WGS sequence"/>
</dbReference>
<sequence>MLIHKCALEICLLSIFHLLFILIARPLEEPLANILESTHELFFTIIVVYLLMHTAEHEWAKSLTNLFTSTLLIQNALIFMIIIVAETLEFCTWIFTIRKVIRSKSLQSIKSKPCDTSRLLVRKDCIRSLLANLLSSCRA</sequence>
<keyword evidence="1" id="KW-0472">Membrane</keyword>
<name>A0AAD1U231_EUPCR</name>
<keyword evidence="1" id="KW-0812">Transmembrane</keyword>
<evidence type="ECO:0000256" key="1">
    <source>
        <dbReference type="SAM" id="Phobius"/>
    </source>
</evidence>
<protein>
    <submittedName>
        <fullName evidence="2">Uncharacterized protein</fullName>
    </submittedName>
</protein>
<evidence type="ECO:0000313" key="2">
    <source>
        <dbReference type="EMBL" id="CAI2360606.1"/>
    </source>
</evidence>
<feature type="transmembrane region" description="Helical" evidence="1">
    <location>
        <begin position="6"/>
        <end position="24"/>
    </location>
</feature>
<comment type="caution">
    <text evidence="2">The sequence shown here is derived from an EMBL/GenBank/DDBJ whole genome shotgun (WGS) entry which is preliminary data.</text>
</comment>
<feature type="transmembrane region" description="Helical" evidence="1">
    <location>
        <begin position="31"/>
        <end position="52"/>
    </location>
</feature>
<dbReference type="EMBL" id="CAMPGE010001806">
    <property type="protein sequence ID" value="CAI2360606.1"/>
    <property type="molecule type" value="Genomic_DNA"/>
</dbReference>
<accession>A0AAD1U231</accession>
<gene>
    <name evidence="2" type="ORF">ECRASSUSDP1_LOCUS1910</name>
</gene>
<evidence type="ECO:0000313" key="3">
    <source>
        <dbReference type="Proteomes" id="UP001295684"/>
    </source>
</evidence>
<keyword evidence="1" id="KW-1133">Transmembrane helix</keyword>
<organism evidence="2 3">
    <name type="scientific">Euplotes crassus</name>
    <dbReference type="NCBI Taxonomy" id="5936"/>
    <lineage>
        <taxon>Eukaryota</taxon>
        <taxon>Sar</taxon>
        <taxon>Alveolata</taxon>
        <taxon>Ciliophora</taxon>
        <taxon>Intramacronucleata</taxon>
        <taxon>Spirotrichea</taxon>
        <taxon>Hypotrichia</taxon>
        <taxon>Euplotida</taxon>
        <taxon>Euplotidae</taxon>
        <taxon>Moneuplotes</taxon>
    </lineage>
</organism>
<reference evidence="2" key="1">
    <citation type="submission" date="2023-07" db="EMBL/GenBank/DDBJ databases">
        <authorList>
            <consortium name="AG Swart"/>
            <person name="Singh M."/>
            <person name="Singh A."/>
            <person name="Seah K."/>
            <person name="Emmerich C."/>
        </authorList>
    </citation>
    <scope>NUCLEOTIDE SEQUENCE</scope>
    <source>
        <strain evidence="2">DP1</strain>
    </source>
</reference>
<keyword evidence="3" id="KW-1185">Reference proteome</keyword>